<accession>A0A6F9ECA3</accession>
<dbReference type="InterPro" id="IPR036515">
    <property type="entry name" value="Transposase_17_sf"/>
</dbReference>
<name>A0A6F9ECA3_9BACL</name>
<evidence type="ECO:0000313" key="4">
    <source>
        <dbReference type="Proteomes" id="UP000502196"/>
    </source>
</evidence>
<dbReference type="Proteomes" id="UP000502196">
    <property type="component" value="Chromosome"/>
</dbReference>
<sequence>MRKGPWKSTPNAVYEINYHFVWSTKYRRSVLVPPIDETLKKVLAQTADEHGYEMLGMEVMPDHVHIFLSAPPAVSPAIIVKILKGTSARRLFTAHPPLKRQLWGGHLWNPSYYVGTAGHVSAETIKRYIEEQKTHADFDSPSESSRRSGDRTGPS</sequence>
<dbReference type="EMBL" id="LR792683">
    <property type="protein sequence ID" value="CAB3394184.1"/>
    <property type="molecule type" value="Genomic_DNA"/>
</dbReference>
<feature type="domain" description="Transposase IS200-like" evidence="2">
    <location>
        <begin position="13"/>
        <end position="132"/>
    </location>
</feature>
<dbReference type="NCBIfam" id="NF033573">
    <property type="entry name" value="transpos_IS200"/>
    <property type="match status" value="1"/>
</dbReference>
<dbReference type="InterPro" id="IPR002686">
    <property type="entry name" value="Transposase_17"/>
</dbReference>
<dbReference type="SUPFAM" id="SSF143422">
    <property type="entry name" value="Transposase IS200-like"/>
    <property type="match status" value="1"/>
</dbReference>
<dbReference type="PANTHER" id="PTHR33360">
    <property type="entry name" value="TRANSPOSASE FOR INSERTION SEQUENCE ELEMENT IS200"/>
    <property type="match status" value="1"/>
</dbReference>
<evidence type="ECO:0000256" key="1">
    <source>
        <dbReference type="SAM" id="MobiDB-lite"/>
    </source>
</evidence>
<evidence type="ECO:0000313" key="3">
    <source>
        <dbReference type="EMBL" id="CAB3394184.1"/>
    </source>
</evidence>
<dbReference type="PANTHER" id="PTHR33360:SF2">
    <property type="entry name" value="TRANSPOSASE FOR INSERTION SEQUENCE ELEMENT IS200"/>
    <property type="match status" value="1"/>
</dbReference>
<evidence type="ECO:0000259" key="2">
    <source>
        <dbReference type="SMART" id="SM01321"/>
    </source>
</evidence>
<dbReference type="GO" id="GO:0006313">
    <property type="term" value="P:DNA transposition"/>
    <property type="evidence" value="ECO:0007669"/>
    <property type="project" value="InterPro"/>
</dbReference>
<dbReference type="AlphaFoldDB" id="A0A6F9ECA3"/>
<dbReference type="GO" id="GO:0004803">
    <property type="term" value="F:transposase activity"/>
    <property type="evidence" value="ECO:0007669"/>
    <property type="project" value="InterPro"/>
</dbReference>
<protein>
    <submittedName>
        <fullName evidence="3">Transposase</fullName>
    </submittedName>
</protein>
<dbReference type="Gene3D" id="3.30.70.1290">
    <property type="entry name" value="Transposase IS200-like"/>
    <property type="match status" value="1"/>
</dbReference>
<reference evidence="3 4" key="1">
    <citation type="submission" date="2020-04" db="EMBL/GenBank/DDBJ databases">
        <authorList>
            <person name="Hogendoorn C."/>
        </authorList>
    </citation>
    <scope>NUCLEOTIDE SEQUENCE [LARGE SCALE GENOMIC DNA]</scope>
    <source>
        <strain evidence="3">COOX1</strain>
    </source>
</reference>
<gene>
    <name evidence="3" type="ORF">COOX1_2287</name>
</gene>
<dbReference type="GO" id="GO:0003677">
    <property type="term" value="F:DNA binding"/>
    <property type="evidence" value="ECO:0007669"/>
    <property type="project" value="InterPro"/>
</dbReference>
<dbReference type="RefSeq" id="WP_170085913.1">
    <property type="nucleotide sequence ID" value="NZ_CP047972.1"/>
</dbReference>
<feature type="region of interest" description="Disordered" evidence="1">
    <location>
        <begin position="132"/>
        <end position="155"/>
    </location>
</feature>
<organism evidence="3 4">
    <name type="scientific">Kyrpidia spormannii</name>
    <dbReference type="NCBI Taxonomy" id="2055160"/>
    <lineage>
        <taxon>Bacteria</taxon>
        <taxon>Bacillati</taxon>
        <taxon>Bacillota</taxon>
        <taxon>Bacilli</taxon>
        <taxon>Bacillales</taxon>
        <taxon>Alicyclobacillaceae</taxon>
        <taxon>Kyrpidia</taxon>
    </lineage>
</organism>
<dbReference type="Pfam" id="PF01797">
    <property type="entry name" value="Y1_Tnp"/>
    <property type="match status" value="1"/>
</dbReference>
<proteinExistence type="predicted"/>
<dbReference type="SMART" id="SM01321">
    <property type="entry name" value="Y1_Tnp"/>
    <property type="match status" value="1"/>
</dbReference>